<dbReference type="PROSITE" id="PS51462">
    <property type="entry name" value="NUDIX"/>
    <property type="match status" value="1"/>
</dbReference>
<keyword evidence="2" id="KW-0378">Hydrolase</keyword>
<evidence type="ECO:0000313" key="5">
    <source>
        <dbReference type="Proteomes" id="UP000199515"/>
    </source>
</evidence>
<sequence length="179" mass="20271">MQEDATRWTVHGSQRIYASPWVNLDLDDVEIPGGRRFGHHVIRFDRPSVGAVIVEDDRVLLTRRHRFTIGRSGWEIPAGWCDEDETPMVAVRREALEETGYAVSSVEHLFTHYPLAGISTHQFQLFVCGGAVKQGEADRSETAELGWFTWPEVRALIQDGEIPDGSSMIALTFYLSTRR</sequence>
<dbReference type="SUPFAM" id="SSF55811">
    <property type="entry name" value="Nudix"/>
    <property type="match status" value="1"/>
</dbReference>
<dbReference type="PANTHER" id="PTHR11839:SF18">
    <property type="entry name" value="NUDIX HYDROLASE DOMAIN-CONTAINING PROTEIN"/>
    <property type="match status" value="1"/>
</dbReference>
<dbReference type="InterPro" id="IPR000086">
    <property type="entry name" value="NUDIX_hydrolase_dom"/>
</dbReference>
<dbReference type="RefSeq" id="WP_091290683.1">
    <property type="nucleotide sequence ID" value="NZ_FNON01000004.1"/>
</dbReference>
<feature type="domain" description="Nudix hydrolase" evidence="3">
    <location>
        <begin position="44"/>
        <end position="170"/>
    </location>
</feature>
<accession>A0A1H3G5K0</accession>
<dbReference type="OrthoDB" id="177518at2"/>
<name>A0A1H3G5K0_9PSEU</name>
<dbReference type="Proteomes" id="UP000199515">
    <property type="component" value="Unassembled WGS sequence"/>
</dbReference>
<evidence type="ECO:0000259" key="3">
    <source>
        <dbReference type="PROSITE" id="PS51462"/>
    </source>
</evidence>
<comment type="cofactor">
    <cofactor evidence="1">
        <name>Mg(2+)</name>
        <dbReference type="ChEBI" id="CHEBI:18420"/>
    </cofactor>
</comment>
<evidence type="ECO:0000256" key="2">
    <source>
        <dbReference type="ARBA" id="ARBA00022801"/>
    </source>
</evidence>
<reference evidence="4 5" key="1">
    <citation type="submission" date="2016-10" db="EMBL/GenBank/DDBJ databases">
        <authorList>
            <person name="de Groot N.N."/>
        </authorList>
    </citation>
    <scope>NUCLEOTIDE SEQUENCE [LARGE SCALE GENOMIC DNA]</scope>
    <source>
        <strain evidence="4 5">CPCC 202699</strain>
    </source>
</reference>
<dbReference type="AlphaFoldDB" id="A0A1H3G5K0"/>
<evidence type="ECO:0000256" key="1">
    <source>
        <dbReference type="ARBA" id="ARBA00001946"/>
    </source>
</evidence>
<dbReference type="CDD" id="cd03424">
    <property type="entry name" value="NUDIX_ADPRase_Nudt5_UGPPase_Nudt14"/>
    <property type="match status" value="1"/>
</dbReference>
<dbReference type="STRING" id="589385.SAMN05421504_104109"/>
<dbReference type="GO" id="GO:0005829">
    <property type="term" value="C:cytosol"/>
    <property type="evidence" value="ECO:0007669"/>
    <property type="project" value="TreeGrafter"/>
</dbReference>
<organism evidence="4 5">
    <name type="scientific">Amycolatopsis xylanica</name>
    <dbReference type="NCBI Taxonomy" id="589385"/>
    <lineage>
        <taxon>Bacteria</taxon>
        <taxon>Bacillati</taxon>
        <taxon>Actinomycetota</taxon>
        <taxon>Actinomycetes</taxon>
        <taxon>Pseudonocardiales</taxon>
        <taxon>Pseudonocardiaceae</taxon>
        <taxon>Amycolatopsis</taxon>
    </lineage>
</organism>
<dbReference type="InterPro" id="IPR020084">
    <property type="entry name" value="NUDIX_hydrolase_CS"/>
</dbReference>
<evidence type="ECO:0000313" key="4">
    <source>
        <dbReference type="EMBL" id="SDX97734.1"/>
    </source>
</evidence>
<dbReference type="Gene3D" id="3.90.79.10">
    <property type="entry name" value="Nucleoside Triphosphate Pyrophosphohydrolase"/>
    <property type="match status" value="1"/>
</dbReference>
<keyword evidence="5" id="KW-1185">Reference proteome</keyword>
<dbReference type="EMBL" id="FNON01000004">
    <property type="protein sequence ID" value="SDX97734.1"/>
    <property type="molecule type" value="Genomic_DNA"/>
</dbReference>
<dbReference type="Pfam" id="PF00293">
    <property type="entry name" value="NUDIX"/>
    <property type="match status" value="1"/>
</dbReference>
<dbReference type="GO" id="GO:0016787">
    <property type="term" value="F:hydrolase activity"/>
    <property type="evidence" value="ECO:0007669"/>
    <property type="project" value="UniProtKB-KW"/>
</dbReference>
<dbReference type="GO" id="GO:0006753">
    <property type="term" value="P:nucleoside phosphate metabolic process"/>
    <property type="evidence" value="ECO:0007669"/>
    <property type="project" value="TreeGrafter"/>
</dbReference>
<dbReference type="GO" id="GO:0019693">
    <property type="term" value="P:ribose phosphate metabolic process"/>
    <property type="evidence" value="ECO:0007669"/>
    <property type="project" value="TreeGrafter"/>
</dbReference>
<proteinExistence type="predicted"/>
<dbReference type="PROSITE" id="PS00893">
    <property type="entry name" value="NUDIX_BOX"/>
    <property type="match status" value="1"/>
</dbReference>
<dbReference type="PANTHER" id="PTHR11839">
    <property type="entry name" value="UDP/ADP-SUGAR PYROPHOSPHATASE"/>
    <property type="match status" value="1"/>
</dbReference>
<dbReference type="InterPro" id="IPR015797">
    <property type="entry name" value="NUDIX_hydrolase-like_dom_sf"/>
</dbReference>
<gene>
    <name evidence="4" type="ORF">SAMN05421504_104109</name>
</gene>
<protein>
    <submittedName>
        <fullName evidence="4">ADP-ribose pyrophosphatase</fullName>
    </submittedName>
</protein>